<dbReference type="PROSITE" id="PS50250">
    <property type="entry name" value="PCI"/>
    <property type="match status" value="1"/>
</dbReference>
<dbReference type="GO" id="GO:0003723">
    <property type="term" value="F:RNA binding"/>
    <property type="evidence" value="ECO:0007669"/>
    <property type="project" value="UniProtKB-UniRule"/>
</dbReference>
<dbReference type="GO" id="GO:0006446">
    <property type="term" value="P:regulation of translational initiation"/>
    <property type="evidence" value="ECO:0007669"/>
    <property type="project" value="InterPro"/>
</dbReference>
<name>A0A316YI14_9BASI</name>
<dbReference type="AlphaFoldDB" id="A0A316YI14"/>
<evidence type="ECO:0000256" key="5">
    <source>
        <dbReference type="SAM" id="MobiDB-lite"/>
    </source>
</evidence>
<dbReference type="GO" id="GO:0043022">
    <property type="term" value="F:ribosome binding"/>
    <property type="evidence" value="ECO:0007669"/>
    <property type="project" value="InterPro"/>
</dbReference>
<accession>A0A316YI14</accession>
<evidence type="ECO:0000256" key="2">
    <source>
        <dbReference type="ARBA" id="ARBA00022540"/>
    </source>
</evidence>
<organism evidence="7 8">
    <name type="scientific">Acaromyces ingoldii</name>
    <dbReference type="NCBI Taxonomy" id="215250"/>
    <lineage>
        <taxon>Eukaryota</taxon>
        <taxon>Fungi</taxon>
        <taxon>Dikarya</taxon>
        <taxon>Basidiomycota</taxon>
        <taxon>Ustilaginomycotina</taxon>
        <taxon>Exobasidiomycetes</taxon>
        <taxon>Exobasidiales</taxon>
        <taxon>Cryptobasidiaceae</taxon>
        <taxon>Acaromyces</taxon>
    </lineage>
</organism>
<dbReference type="InterPro" id="IPR009374">
    <property type="entry name" value="eIF3k"/>
</dbReference>
<protein>
    <recommendedName>
        <fullName evidence="4">Eukaryotic translation initiation factor 3 subunit K</fullName>
        <shortName evidence="4">eIF3k</shortName>
    </recommendedName>
    <alternativeName>
        <fullName evidence="4">eIF-3 p25</fullName>
    </alternativeName>
</protein>
<dbReference type="GeneID" id="37044506"/>
<dbReference type="Pfam" id="PF10075">
    <property type="entry name" value="CSN8_PSD8_EIF3K"/>
    <property type="match status" value="1"/>
</dbReference>
<dbReference type="InParanoid" id="A0A316YI14"/>
<comment type="subunit">
    <text evidence="4">Component of the eukaryotic translation initiation factor 3 (eIF-3) complex.</text>
</comment>
<dbReference type="STRING" id="215250.A0A316YI14"/>
<dbReference type="HAMAP" id="MF_03010">
    <property type="entry name" value="eIF3k"/>
    <property type="match status" value="1"/>
</dbReference>
<dbReference type="GO" id="GO:0003743">
    <property type="term" value="F:translation initiation factor activity"/>
    <property type="evidence" value="ECO:0007669"/>
    <property type="project" value="UniProtKB-UniRule"/>
</dbReference>
<dbReference type="InterPro" id="IPR016020">
    <property type="entry name" value="Transl_init_fac_sub12_N_euk"/>
</dbReference>
<keyword evidence="2 4" id="KW-0396">Initiation factor</keyword>
<dbReference type="GO" id="GO:0005852">
    <property type="term" value="C:eukaryotic translation initiation factor 3 complex"/>
    <property type="evidence" value="ECO:0007669"/>
    <property type="project" value="UniProtKB-UniRule"/>
</dbReference>
<keyword evidence="3 4" id="KW-0648">Protein biosynthesis</keyword>
<comment type="similarity">
    <text evidence="4">Belongs to the eIF-3 subunit K family.</text>
</comment>
<dbReference type="Gene3D" id="1.10.10.10">
    <property type="entry name" value="Winged helix-like DNA-binding domain superfamily/Winged helix DNA-binding domain"/>
    <property type="match status" value="1"/>
</dbReference>
<dbReference type="InterPro" id="IPR036390">
    <property type="entry name" value="WH_DNA-bd_sf"/>
</dbReference>
<evidence type="ECO:0000256" key="4">
    <source>
        <dbReference type="HAMAP-Rule" id="MF_03010"/>
    </source>
</evidence>
<dbReference type="InterPro" id="IPR016024">
    <property type="entry name" value="ARM-type_fold"/>
</dbReference>
<comment type="function">
    <text evidence="4">Component of the eukaryotic translation initiation factor 3 (eIF-3) complex, which is involved in protein synthesis of a specialized repertoire of mRNAs and, together with other initiation factors, stimulates binding of mRNA and methionyl-tRNAi to the 40S ribosome. The eIF-3 complex specifically targets and initiates translation of a subset of mRNAs involved in cell proliferation.</text>
</comment>
<dbReference type="PANTHER" id="PTHR13022:SF0">
    <property type="entry name" value="EUKARYOTIC TRANSLATION INITIATION FACTOR 3 SUBUNIT K"/>
    <property type="match status" value="1"/>
</dbReference>
<gene>
    <name evidence="7" type="ORF">FA10DRAFT_269053</name>
</gene>
<dbReference type="GO" id="GO:0016282">
    <property type="term" value="C:eukaryotic 43S preinitiation complex"/>
    <property type="evidence" value="ECO:0007669"/>
    <property type="project" value="UniProtKB-UniRule"/>
</dbReference>
<evidence type="ECO:0000313" key="8">
    <source>
        <dbReference type="Proteomes" id="UP000245768"/>
    </source>
</evidence>
<reference evidence="7" key="1">
    <citation type="journal article" date="2018" name="Mol. Biol. Evol.">
        <title>Broad Genomic Sampling Reveals a Smut Pathogenic Ancestry of the Fungal Clade Ustilaginomycotina.</title>
        <authorList>
            <person name="Kijpornyongpan T."/>
            <person name="Mondo S.J."/>
            <person name="Barry K."/>
            <person name="Sandor L."/>
            <person name="Lee J."/>
            <person name="Lipzen A."/>
            <person name="Pangilinan J."/>
            <person name="LaButti K."/>
            <person name="Hainaut M."/>
            <person name="Henrissat B."/>
            <person name="Grigoriev I.V."/>
            <person name="Spatafora J.W."/>
            <person name="Aime M.C."/>
        </authorList>
    </citation>
    <scope>NUCLEOTIDE SEQUENCE [LARGE SCALE GENOMIC DNA]</scope>
    <source>
        <strain evidence="7">MCA 4198</strain>
    </source>
</reference>
<dbReference type="InterPro" id="IPR033464">
    <property type="entry name" value="CSN8_PSD8_EIF3K"/>
</dbReference>
<dbReference type="GO" id="GO:0033290">
    <property type="term" value="C:eukaryotic 48S preinitiation complex"/>
    <property type="evidence" value="ECO:0007669"/>
    <property type="project" value="UniProtKB-UniRule"/>
</dbReference>
<feature type="region of interest" description="Disordered" evidence="5">
    <location>
        <begin position="110"/>
        <end position="134"/>
    </location>
</feature>
<dbReference type="RefSeq" id="XP_025374951.1">
    <property type="nucleotide sequence ID" value="XM_025522590.1"/>
</dbReference>
<keyword evidence="8" id="KW-1185">Reference proteome</keyword>
<dbReference type="SUPFAM" id="SSF46785">
    <property type="entry name" value="Winged helix' DNA-binding domain"/>
    <property type="match status" value="1"/>
</dbReference>
<dbReference type="InterPro" id="IPR036388">
    <property type="entry name" value="WH-like_DNA-bd_sf"/>
</dbReference>
<feature type="compositionally biased region" description="Basic and acidic residues" evidence="5">
    <location>
        <begin position="117"/>
        <end position="127"/>
    </location>
</feature>
<evidence type="ECO:0000313" key="7">
    <source>
        <dbReference type="EMBL" id="PWN87753.1"/>
    </source>
</evidence>
<dbReference type="Gene3D" id="1.25.40.250">
    <property type="entry name" value="ARM repeat, domain 1"/>
    <property type="match status" value="1"/>
</dbReference>
<dbReference type="InterPro" id="IPR000717">
    <property type="entry name" value="PCI_dom"/>
</dbReference>
<dbReference type="EMBL" id="KZ819639">
    <property type="protein sequence ID" value="PWN87753.1"/>
    <property type="molecule type" value="Genomic_DNA"/>
</dbReference>
<dbReference type="GO" id="GO:0001732">
    <property type="term" value="P:formation of cytoplasmic translation initiation complex"/>
    <property type="evidence" value="ECO:0007669"/>
    <property type="project" value="UniProtKB-UniRule"/>
</dbReference>
<dbReference type="OrthoDB" id="337745at2759"/>
<feature type="domain" description="PCI" evidence="6">
    <location>
        <begin position="48"/>
        <end position="253"/>
    </location>
</feature>
<dbReference type="PANTHER" id="PTHR13022">
    <property type="entry name" value="EUKARYOTIC TRANSLATION INITIATION FACTOR 3 SUBUNIT 11"/>
    <property type="match status" value="1"/>
</dbReference>
<evidence type="ECO:0000256" key="1">
    <source>
        <dbReference type="ARBA" id="ARBA00022490"/>
    </source>
</evidence>
<dbReference type="Proteomes" id="UP000245768">
    <property type="component" value="Unassembled WGS sequence"/>
</dbReference>
<keyword evidence="1 4" id="KW-0963">Cytoplasm</keyword>
<evidence type="ECO:0000259" key="6">
    <source>
        <dbReference type="PROSITE" id="PS50250"/>
    </source>
</evidence>
<comment type="subcellular location">
    <subcellularLocation>
        <location evidence="4">Cytoplasm</location>
    </subcellularLocation>
</comment>
<proteinExistence type="inferred from homology"/>
<evidence type="ECO:0000256" key="3">
    <source>
        <dbReference type="ARBA" id="ARBA00022917"/>
    </source>
</evidence>
<sequence>MTTASEWATPPTRPGEIEHIISGVDRYNPQNLTALSEYLSHQLETGEYDCLANLAILKLFQFNPADFDYSIVISVLLKALTAAPFPDFNLCIALLGEAPVDVIPQPAAALPEEATEEEKAAAAEENAKAQAAPSAGHLSDPLMARLAQLSSLLLSARFRAFWEAYKSQEYQDVRQHAANVNGFEDAVRRVALHSVKSAFTQISTDRLGSYLDLSGNELATFMKTQPEWRIEGDKVHVPINADNEVKATVIREDIQLDQLTKFLSQAQTPVLRAA</sequence>
<dbReference type="SUPFAM" id="SSF48371">
    <property type="entry name" value="ARM repeat"/>
    <property type="match status" value="1"/>
</dbReference>